<dbReference type="GO" id="GO:0004843">
    <property type="term" value="F:cysteine-type deubiquitinase activity"/>
    <property type="evidence" value="ECO:0007669"/>
    <property type="project" value="InterPro"/>
</dbReference>
<dbReference type="GO" id="GO:0005829">
    <property type="term" value="C:cytosol"/>
    <property type="evidence" value="ECO:0007669"/>
    <property type="project" value="TreeGrafter"/>
</dbReference>
<organism evidence="2 3">
    <name type="scientific">Entamoeba invadens IP1</name>
    <dbReference type="NCBI Taxonomy" id="370355"/>
    <lineage>
        <taxon>Eukaryota</taxon>
        <taxon>Amoebozoa</taxon>
        <taxon>Evosea</taxon>
        <taxon>Archamoebae</taxon>
        <taxon>Mastigamoebida</taxon>
        <taxon>Entamoebidae</taxon>
        <taxon>Entamoeba</taxon>
    </lineage>
</organism>
<dbReference type="GO" id="GO:0005634">
    <property type="term" value="C:nucleus"/>
    <property type="evidence" value="ECO:0007669"/>
    <property type="project" value="TreeGrafter"/>
</dbReference>
<protein>
    <recommendedName>
        <fullName evidence="1">USP domain-containing protein</fullName>
    </recommendedName>
</protein>
<dbReference type="InterPro" id="IPR038765">
    <property type="entry name" value="Papain-like_cys_pep_sf"/>
</dbReference>
<feature type="domain" description="USP" evidence="1">
    <location>
        <begin position="1307"/>
        <end position="1604"/>
    </location>
</feature>
<evidence type="ECO:0000259" key="1">
    <source>
        <dbReference type="PROSITE" id="PS50235"/>
    </source>
</evidence>
<dbReference type="OrthoDB" id="289038at2759"/>
<dbReference type="RefSeq" id="XP_004183578.1">
    <property type="nucleotide sequence ID" value="XM_004183530.1"/>
</dbReference>
<evidence type="ECO:0000313" key="3">
    <source>
        <dbReference type="Proteomes" id="UP000014680"/>
    </source>
</evidence>
<dbReference type="SUPFAM" id="SSF54001">
    <property type="entry name" value="Cysteine proteinases"/>
    <property type="match status" value="1"/>
</dbReference>
<dbReference type="CDD" id="cd02257">
    <property type="entry name" value="Peptidase_C19"/>
    <property type="match status" value="1"/>
</dbReference>
<dbReference type="PROSITE" id="PS00973">
    <property type="entry name" value="USP_2"/>
    <property type="match status" value="1"/>
</dbReference>
<dbReference type="InterPro" id="IPR050164">
    <property type="entry name" value="Peptidase_C19"/>
</dbReference>
<dbReference type="PANTHER" id="PTHR24006:SF827">
    <property type="entry name" value="UBIQUITIN CARBOXYL-TERMINAL HYDROLASE 34"/>
    <property type="match status" value="1"/>
</dbReference>
<dbReference type="PANTHER" id="PTHR24006">
    <property type="entry name" value="UBIQUITIN CARBOXYL-TERMINAL HYDROLASE"/>
    <property type="match status" value="1"/>
</dbReference>
<dbReference type="GeneID" id="14883262"/>
<dbReference type="OMA" id="QKHKKVY"/>
<accession>A0A0A1TV77</accession>
<dbReference type="InterPro" id="IPR001394">
    <property type="entry name" value="Peptidase_C19_UCH"/>
</dbReference>
<dbReference type="KEGG" id="eiv:EIN_064670"/>
<evidence type="ECO:0000313" key="2">
    <source>
        <dbReference type="EMBL" id="ELP84232.1"/>
    </source>
</evidence>
<dbReference type="InterPro" id="IPR028889">
    <property type="entry name" value="USP"/>
</dbReference>
<dbReference type="EMBL" id="KB207140">
    <property type="protein sequence ID" value="ELP84232.1"/>
    <property type="molecule type" value="Genomic_DNA"/>
</dbReference>
<reference evidence="2 3" key="1">
    <citation type="submission" date="2012-10" db="EMBL/GenBank/DDBJ databases">
        <authorList>
            <person name="Zafar N."/>
            <person name="Inman J."/>
            <person name="Hall N."/>
            <person name="Lorenzi H."/>
            <person name="Caler E."/>
        </authorList>
    </citation>
    <scope>NUCLEOTIDE SEQUENCE [LARGE SCALE GENOMIC DNA]</scope>
    <source>
        <strain evidence="2 3">IP1</strain>
    </source>
</reference>
<proteinExistence type="predicted"/>
<dbReference type="PROSITE" id="PS50235">
    <property type="entry name" value="USP_3"/>
    <property type="match status" value="1"/>
</dbReference>
<dbReference type="GO" id="GO:0016579">
    <property type="term" value="P:protein deubiquitination"/>
    <property type="evidence" value="ECO:0007669"/>
    <property type="project" value="InterPro"/>
</dbReference>
<dbReference type="InterPro" id="IPR018200">
    <property type="entry name" value="USP_CS"/>
</dbReference>
<name>A0A0A1TV77_ENTIV</name>
<dbReference type="PROSITE" id="PS00972">
    <property type="entry name" value="USP_1"/>
    <property type="match status" value="1"/>
</dbReference>
<sequence length="2126" mass="245639">MGGDEITQHEKHEIDKDEDIDKLDSLLVQLSGQTYMYYYKQTIEEFMRAFNKGNMRTLSDKFFAHFVNDTFSKFFVKIKSETFYTDVITDFCSFFVVFFISRIELVDKNGWGNFASVFYNEEFYKKKSAYSAQLGKMTESDSVVMNLALDFQNANGFEEVEKVAKSMDCEIMSVMLNAVNPLFTKINDLGSDQYKEDFAHILFEWIPYGIKTSTNTQQLRTCVTEIESMLKCEYIDFPICENMANNLNSFDQRLLFFQAAGRLLDTISKQNIVSTFGNSNEKPFKTREELVDVFLPSLSILNESIQKQILVTALPVLRFLAKNGHKEEIFGKCLTIIGSGHISIVEVVLPFFKEIVEEGIDDTTFEMIVSTLQKVDEKTMGHFELMCDLVLKRANLLDTVFTLFVKLSDLDVKQMAQVFSKIVLCGSEIFSGTIARLRDDMVDYSNTREIVFIENVISILAYKGENEVLTEKEVKEMEVEIITSLSQAKPFKAENIDIVDEGLEVLLAMSLNDIELPLTLFGELWEIFMAANVDARMRGRLFGFFNRFFEKESESKELALIPLDEHVHNDDEIQCFDSVEGVELIKKMIEEVNGGVLIKKGEGYEFKGNLNDIGHIPPLKHLLVYTHNSKTFEKGMELLVNLVKSVQVQDGWKVVCQWISDINNTPNKTDALQKEQENNLKLLIMIFSEWTKTSEGKAISHIRSLKGKPMEYKVTVIDSGNVTQNTITVLSSMTIGEVKKYINKEFNIEVSNGSFEIEGVDDLDDSNQMGELLLPNESEIKIEMKKKVEESTFREEKHNYPSYKKEVKIEDVNNIVEMCGVSKQLAYCALKKYAYYANNVDMACTALLDDMDAITQEYLRDLEKGEVYDIPEETEKKEEKKTDLSFVKLVSDSIEIGKIVDCLKYHYNDTVNNLVWDIMMSLPSFEYIIKTLRLTFENDNSNQTTKKQIFTLLTNSSGFLLLYTLQLLDKVLFPENDNELSTTTDTIKSNNLLRETIVKSQSIFNQFCEAFKEVLRRDDSLELRIIDKFAKIFMFFIKKMCKHNNLSFSVYENESIFTKCLELVQNNPDKSGASEIFISIASSICELRLKKYSIKIDIDFHQFIVKYFVEQQNNDEEQMTVMSFIDVFINFLKSDDILLYSQIKLFTEDLEKCFGVYGHQRAIHYYFTTLHGLIEMYNGNLIDFQHLFTTAITLLKEYKSNEKFTDASDFFAVGVLKLLKLLFVKVKTTPEEMEELSKILFSKCYSVPLEYKLKQVRNAVYELLGSIFDIFPQIVKQFSTDVFDEFFQYKQCQKLEVVPKTSRTGYRGLSNSGSTCYVNSIIQQMFMIEEFRETLLRIRTDEGMKVTIALQKLFISLKGGSQDYYSADTLIDAVEEHKKRNDLKSHQHDACDFLVMLLDCLEDEMSKGNKQLIFPIFTLNMLNVTDSLDPEIQEHRETKEDFRLLPLPIQGRKNVGVCLTNLFKPEIFRGDNKLKTDSGKYFAASKKYKIDYLPHYLFVQLNRFDSFGVDVMKINDECDVPNELDLQSYLKENIKEDGMYDLEGVVVHMGNSEFGHYISYVLVDKKWMEFNDVRVMYSNPEIAMRNINGGYKDFGGYLLIYKKREFCVENKTSEVNEEILRELKAEEYKISNDVMYHDNQCLKFVLKYVKLFDQSIFEKSIGYCYSYSFSALNDGEQSLLFVDKVLQLLHDCNNPSLGESILSMIIGLKAVENHCLTATEPIRARAAELIKTAIKWVAVEDKVELFDENAILFKFYQYIRSLLVYSRSFPRNLKQYFMLFDALANIGYKACYMLAKMGLLRSFWCYFKNKNENTGESLHVLIDDFYPDLTYFVTTFQKVGCSTFQSDFNDCLSPYANTQDKNYITDAFFCIREDFFKDTLVRQLLAYNYESGAILLQHLTYNDFEVSLNLVNQFKGEINSDKVDQYTAFLETVKKVLLVEDDFQELRVYALLSPYSIKQTSSMNCALPKAMAGGLLKKYDGYTPKMRETLHFIVELTQVNRFARSVVIDNIGAIEKMVKCLNDYFVGNYTQFRGTGLDSQSLDLAKAIMSSNEKTIANQREYSDLVELLKLVEEREKKVFDTKKLEADLKEVKQEYMELKGYKPETVVPSNSNENFYNLGAVGLFD</sequence>
<dbReference type="VEuPathDB" id="AmoebaDB:EIN_064670"/>
<gene>
    <name evidence="2" type="ORF">EIN_064670</name>
</gene>
<dbReference type="Gene3D" id="3.90.70.10">
    <property type="entry name" value="Cysteine proteinases"/>
    <property type="match status" value="1"/>
</dbReference>
<dbReference type="Pfam" id="PF00443">
    <property type="entry name" value="UCH"/>
    <property type="match status" value="1"/>
</dbReference>
<keyword evidence="3" id="KW-1185">Reference proteome</keyword>
<dbReference type="Proteomes" id="UP000014680">
    <property type="component" value="Unassembled WGS sequence"/>
</dbReference>